<dbReference type="STRING" id="1448316.A0A395GRJ8"/>
<gene>
    <name evidence="2" type="ORF">BO80DRAFT_480395</name>
</gene>
<keyword evidence="3" id="KW-1185">Reference proteome</keyword>
<evidence type="ECO:0000256" key="1">
    <source>
        <dbReference type="SAM" id="MobiDB-lite"/>
    </source>
</evidence>
<dbReference type="AlphaFoldDB" id="A0A395GRJ8"/>
<dbReference type="VEuPathDB" id="FungiDB:BO80DRAFT_480395"/>
<sequence>MIPLAYQEILQGLERQTYLSIKSGCVVGVEPGVVQIQYSCQLVKGKSSPAIVAGRALDTSFSYRTSNLRLTSVSYRIPNRLRQIVLSRGTDALEAAVGLEADEELDLWAWYSSSYHQYHVAFLLLCEVFVVPLRKEATRIWRCLDFVFAEPLRNFAAMSISETPTFQETIDFRNMKGRYLIATISERMDGYRAAKGLRLPSHFDESMFVATPKSADDSDPRMPLNYGHDKPEMAPKYPTGGPSYIPSSSGTEAEAHHDPSARQAVPSGGIVSQLAHALGPWSNTQLAASEYPMQAHQSIPCRRIRNFGLNDVPVDVEAEMLEIDWNLWDTVFPPQINDGNLDIQDGVW</sequence>
<organism evidence="2 3">
    <name type="scientific">Aspergillus ibericus CBS 121593</name>
    <dbReference type="NCBI Taxonomy" id="1448316"/>
    <lineage>
        <taxon>Eukaryota</taxon>
        <taxon>Fungi</taxon>
        <taxon>Dikarya</taxon>
        <taxon>Ascomycota</taxon>
        <taxon>Pezizomycotina</taxon>
        <taxon>Eurotiomycetes</taxon>
        <taxon>Eurotiomycetidae</taxon>
        <taxon>Eurotiales</taxon>
        <taxon>Aspergillaceae</taxon>
        <taxon>Aspergillus</taxon>
        <taxon>Aspergillus subgen. Circumdati</taxon>
    </lineage>
</organism>
<reference evidence="2 3" key="1">
    <citation type="submission" date="2018-02" db="EMBL/GenBank/DDBJ databases">
        <title>The genomes of Aspergillus section Nigri reveals drivers in fungal speciation.</title>
        <authorList>
            <consortium name="DOE Joint Genome Institute"/>
            <person name="Vesth T.C."/>
            <person name="Nybo J."/>
            <person name="Theobald S."/>
            <person name="Brandl J."/>
            <person name="Frisvad J.C."/>
            <person name="Nielsen K.F."/>
            <person name="Lyhne E.K."/>
            <person name="Kogle M.E."/>
            <person name="Kuo A."/>
            <person name="Riley R."/>
            <person name="Clum A."/>
            <person name="Nolan M."/>
            <person name="Lipzen A."/>
            <person name="Salamov A."/>
            <person name="Henrissat B."/>
            <person name="Wiebenga A."/>
            <person name="De vries R.P."/>
            <person name="Grigoriev I.V."/>
            <person name="Mortensen U.H."/>
            <person name="Andersen M.R."/>
            <person name="Baker S.E."/>
        </authorList>
    </citation>
    <scope>NUCLEOTIDE SEQUENCE [LARGE SCALE GENOMIC DNA]</scope>
    <source>
        <strain evidence="2 3">CBS 121593</strain>
    </source>
</reference>
<dbReference type="Proteomes" id="UP000249402">
    <property type="component" value="Unassembled WGS sequence"/>
</dbReference>
<evidence type="ECO:0000313" key="2">
    <source>
        <dbReference type="EMBL" id="RAK98069.1"/>
    </source>
</evidence>
<feature type="region of interest" description="Disordered" evidence="1">
    <location>
        <begin position="212"/>
        <end position="265"/>
    </location>
</feature>
<dbReference type="RefSeq" id="XP_025572397.1">
    <property type="nucleotide sequence ID" value="XM_025723333.1"/>
</dbReference>
<accession>A0A395GRJ8</accession>
<protein>
    <submittedName>
        <fullName evidence="2">Uncharacterized protein</fullName>
    </submittedName>
</protein>
<evidence type="ECO:0000313" key="3">
    <source>
        <dbReference type="Proteomes" id="UP000249402"/>
    </source>
</evidence>
<proteinExistence type="predicted"/>
<dbReference type="GeneID" id="37228198"/>
<name>A0A395GRJ8_9EURO</name>
<dbReference type="OrthoDB" id="424974at2759"/>
<dbReference type="EMBL" id="KZ824456">
    <property type="protein sequence ID" value="RAK98069.1"/>
    <property type="molecule type" value="Genomic_DNA"/>
</dbReference>